<dbReference type="STRING" id="1440053.GCA_000718095_04276"/>
<organism evidence="1 2">
    <name type="scientific">Streptomyces scopuliridis RB72</name>
    <dbReference type="NCBI Taxonomy" id="1440053"/>
    <lineage>
        <taxon>Bacteria</taxon>
        <taxon>Bacillati</taxon>
        <taxon>Actinomycetota</taxon>
        <taxon>Actinomycetes</taxon>
        <taxon>Kitasatosporales</taxon>
        <taxon>Streptomycetaceae</taxon>
        <taxon>Streptomyces</taxon>
    </lineage>
</organism>
<gene>
    <name evidence="1" type="ORF">Y717_12545</name>
</gene>
<dbReference type="EMBL" id="AZSP01000391">
    <property type="protein sequence ID" value="PVE04355.1"/>
    <property type="molecule type" value="Genomic_DNA"/>
</dbReference>
<sequence length="41" mass="4687">MSDYQYYEFCAADRALDRQQLAVLRTISTRGDFIVSMSAPP</sequence>
<evidence type="ECO:0000313" key="1">
    <source>
        <dbReference type="EMBL" id="PVE04355.1"/>
    </source>
</evidence>
<dbReference type="AlphaFoldDB" id="A0A2T7SN52"/>
<evidence type="ECO:0000313" key="2">
    <source>
        <dbReference type="Proteomes" id="UP000245992"/>
    </source>
</evidence>
<accession>A0A2T7SN52</accession>
<proteinExistence type="predicted"/>
<reference evidence="1 2" key="1">
    <citation type="submission" date="2013-12" db="EMBL/GenBank/DDBJ databases">
        <title>Annotated genome of Streptomyces scopuliridis.</title>
        <authorList>
            <person name="Olson J.B."/>
        </authorList>
    </citation>
    <scope>NUCLEOTIDE SEQUENCE [LARGE SCALE GENOMIC DNA]</scope>
    <source>
        <strain evidence="1 2">RB72</strain>
    </source>
</reference>
<keyword evidence="2" id="KW-1185">Reference proteome</keyword>
<name>A0A2T7SN52_9ACTN</name>
<protein>
    <submittedName>
        <fullName evidence="1">Uncharacterized protein</fullName>
    </submittedName>
</protein>
<comment type="caution">
    <text evidence="1">The sequence shown here is derived from an EMBL/GenBank/DDBJ whole genome shotgun (WGS) entry which is preliminary data.</text>
</comment>
<dbReference type="Proteomes" id="UP000245992">
    <property type="component" value="Unassembled WGS sequence"/>
</dbReference>
<dbReference type="RefSeq" id="WP_276311385.1">
    <property type="nucleotide sequence ID" value="NZ_AZSP01000391.1"/>
</dbReference>